<dbReference type="InterPro" id="IPR036942">
    <property type="entry name" value="Beta-barrel_TonB_sf"/>
</dbReference>
<evidence type="ECO:0000256" key="2">
    <source>
        <dbReference type="ARBA" id="ARBA00022448"/>
    </source>
</evidence>
<dbReference type="CDD" id="cd01347">
    <property type="entry name" value="ligand_gated_channel"/>
    <property type="match status" value="1"/>
</dbReference>
<keyword evidence="5 11" id="KW-0812">Transmembrane</keyword>
<evidence type="ECO:0000259" key="13">
    <source>
        <dbReference type="Pfam" id="PF00593"/>
    </source>
</evidence>
<reference evidence="15 16" key="1">
    <citation type="submission" date="2019-02" db="EMBL/GenBank/DDBJ databases">
        <title>Prokaryotic population dynamics and viral predation in marine succession experiment using metagenomics: the confinement effect.</title>
        <authorList>
            <person name="Haro-Moreno J.M."/>
            <person name="Rodriguez-Valera F."/>
            <person name="Lopez-Perez M."/>
        </authorList>
    </citation>
    <scope>NUCLEOTIDE SEQUENCE [LARGE SCALE GENOMIC DNA]</scope>
    <source>
        <strain evidence="15">MED-G170</strain>
    </source>
</reference>
<accession>A0A520MEE0</accession>
<dbReference type="InterPro" id="IPR039426">
    <property type="entry name" value="TonB-dep_rcpt-like"/>
</dbReference>
<dbReference type="Pfam" id="PF07715">
    <property type="entry name" value="Plug"/>
    <property type="match status" value="1"/>
</dbReference>
<evidence type="ECO:0000256" key="10">
    <source>
        <dbReference type="ARBA" id="ARBA00023237"/>
    </source>
</evidence>
<protein>
    <submittedName>
        <fullName evidence="15">TonB-dependent receptor</fullName>
    </submittedName>
</protein>
<feature type="domain" description="TonB-dependent receptor plug" evidence="14">
    <location>
        <begin position="76"/>
        <end position="183"/>
    </location>
</feature>
<gene>
    <name evidence="15" type="ORF">EVB03_07545</name>
</gene>
<proteinExistence type="inferred from homology"/>
<keyword evidence="3 11" id="KW-1134">Transmembrane beta strand</keyword>
<dbReference type="SUPFAM" id="SSF56935">
    <property type="entry name" value="Porins"/>
    <property type="match status" value="1"/>
</dbReference>
<evidence type="ECO:0000256" key="1">
    <source>
        <dbReference type="ARBA" id="ARBA00004571"/>
    </source>
</evidence>
<dbReference type="GO" id="GO:0006826">
    <property type="term" value="P:iron ion transport"/>
    <property type="evidence" value="ECO:0007669"/>
    <property type="project" value="UniProtKB-KW"/>
</dbReference>
<evidence type="ECO:0000256" key="9">
    <source>
        <dbReference type="ARBA" id="ARBA00023136"/>
    </source>
</evidence>
<dbReference type="GO" id="GO:0009279">
    <property type="term" value="C:cell outer membrane"/>
    <property type="evidence" value="ECO:0007669"/>
    <property type="project" value="UniProtKB-SubCell"/>
</dbReference>
<evidence type="ECO:0000256" key="8">
    <source>
        <dbReference type="ARBA" id="ARBA00023077"/>
    </source>
</evidence>
<dbReference type="InterPro" id="IPR012910">
    <property type="entry name" value="Plug_dom"/>
</dbReference>
<evidence type="ECO:0000256" key="4">
    <source>
        <dbReference type="ARBA" id="ARBA00022496"/>
    </source>
</evidence>
<keyword evidence="7" id="KW-0406">Ion transport</keyword>
<dbReference type="EMBL" id="SHBP01000010">
    <property type="protein sequence ID" value="RZO19565.1"/>
    <property type="molecule type" value="Genomic_DNA"/>
</dbReference>
<dbReference type="Proteomes" id="UP000315889">
    <property type="component" value="Unassembled WGS sequence"/>
</dbReference>
<comment type="caution">
    <text evidence="15">The sequence shown here is derived from an EMBL/GenBank/DDBJ whole genome shotgun (WGS) entry which is preliminary data.</text>
</comment>
<dbReference type="InterPro" id="IPR000531">
    <property type="entry name" value="Beta-barrel_TonB"/>
</dbReference>
<comment type="similarity">
    <text evidence="11 12">Belongs to the TonB-dependent receptor family.</text>
</comment>
<evidence type="ECO:0000256" key="12">
    <source>
        <dbReference type="RuleBase" id="RU003357"/>
    </source>
</evidence>
<evidence type="ECO:0000256" key="5">
    <source>
        <dbReference type="ARBA" id="ARBA00022692"/>
    </source>
</evidence>
<evidence type="ECO:0000256" key="3">
    <source>
        <dbReference type="ARBA" id="ARBA00022452"/>
    </source>
</evidence>
<keyword evidence="8 12" id="KW-0798">TonB box</keyword>
<organism evidence="15 16">
    <name type="scientific">SAR92 clade bacterium</name>
    <dbReference type="NCBI Taxonomy" id="2315479"/>
    <lineage>
        <taxon>Bacteria</taxon>
        <taxon>Pseudomonadati</taxon>
        <taxon>Pseudomonadota</taxon>
        <taxon>Gammaproteobacteria</taxon>
        <taxon>Cellvibrionales</taxon>
        <taxon>Porticoccaceae</taxon>
        <taxon>SAR92 clade</taxon>
    </lineage>
</organism>
<evidence type="ECO:0000256" key="7">
    <source>
        <dbReference type="ARBA" id="ARBA00023065"/>
    </source>
</evidence>
<keyword evidence="4" id="KW-0410">Iron transport</keyword>
<dbReference type="PROSITE" id="PS52016">
    <property type="entry name" value="TONB_DEPENDENT_REC_3"/>
    <property type="match status" value="1"/>
</dbReference>
<comment type="subcellular location">
    <subcellularLocation>
        <location evidence="1 11">Cell outer membrane</location>
        <topology evidence="1 11">Multi-pass membrane protein</topology>
    </subcellularLocation>
</comment>
<evidence type="ECO:0000259" key="14">
    <source>
        <dbReference type="Pfam" id="PF07715"/>
    </source>
</evidence>
<evidence type="ECO:0000313" key="16">
    <source>
        <dbReference type="Proteomes" id="UP000315889"/>
    </source>
</evidence>
<keyword evidence="6" id="KW-0408">Iron</keyword>
<sequence>MDNILTKVSFSTLLDGEILLQHKGWGKDMKKIAFSKKLLMTTVSATVLMNSQVLAEDSDSMDEIIVTAQKREQSILDIPFAISAFDEKEIKARGAMDIKDMQYSVPGLSITNNQPGQDRVQIRGASSGVGLGSPTVGRYLDEVSVNSDATQRTLDVPLLDIQRVEVLRGPQGTLYGAGSIGGTIRFVSNSPDLDEVGGSLGVGFSSIDDGSNGNEINGVVNLPLIEDKLAIRIAASTEDIGGWIDNTAMGESDVNEAKRDFVRAKVLFKPSESFNASLMWMHYEFEQDNNNHELSESGFNLLNVDNRGATNERDVNTPFATPVSDEWDLLNLILNYEIENATIMSSTGYLDRKINFKSEFVNAFFPPNAFGSIELEDRESETLTQEIRVNSNWDRPLNYTVGAFYRKTDTSQTQILSYPEFFGFPPQVTTGTAPIDSKSWAVFGELSYEFSETFTASFGMRYFDEDQEPSVLLLGGPEPMDMSPEDQSFDAVTPRLNLLWSVSESASVYATVSKGFRSGGINGAGSSIPTFDPEEATLYEVGGRGTFFDGRVNLDGAIYYSDYDDVQIAITENGRGRTTNVDSASGPGADLAVGVKLTEDLTFNVTAGYVGREYDKVDSSAPANVAEGDASQYTPKRTASASLAYDFNWSSALRGVARLDMQYAEGFSVFVRTFPAQPVLETDALTYLNFRVGAMADNWNVFLSADNLLDEKDAVFPGGAFALDTYVRPRTLLLKAEYSF</sequence>
<dbReference type="AlphaFoldDB" id="A0A520MEE0"/>
<dbReference type="PANTHER" id="PTHR32552:SF81">
    <property type="entry name" value="TONB-DEPENDENT OUTER MEMBRANE RECEPTOR"/>
    <property type="match status" value="1"/>
</dbReference>
<evidence type="ECO:0000256" key="6">
    <source>
        <dbReference type="ARBA" id="ARBA00023004"/>
    </source>
</evidence>
<feature type="domain" description="TonB-dependent receptor-like beta-barrel" evidence="13">
    <location>
        <begin position="297"/>
        <end position="708"/>
    </location>
</feature>
<keyword evidence="10 11" id="KW-0998">Cell outer membrane</keyword>
<dbReference type="PANTHER" id="PTHR32552">
    <property type="entry name" value="FERRICHROME IRON RECEPTOR-RELATED"/>
    <property type="match status" value="1"/>
</dbReference>
<keyword evidence="2 11" id="KW-0813">Transport</keyword>
<keyword evidence="15" id="KW-0675">Receptor</keyword>
<keyword evidence="9 11" id="KW-0472">Membrane</keyword>
<evidence type="ECO:0000256" key="11">
    <source>
        <dbReference type="PROSITE-ProRule" id="PRU01360"/>
    </source>
</evidence>
<evidence type="ECO:0000313" key="15">
    <source>
        <dbReference type="EMBL" id="RZO19565.1"/>
    </source>
</evidence>
<dbReference type="Pfam" id="PF00593">
    <property type="entry name" value="TonB_dep_Rec_b-barrel"/>
    <property type="match status" value="1"/>
</dbReference>
<dbReference type="Gene3D" id="2.40.170.20">
    <property type="entry name" value="TonB-dependent receptor, beta-barrel domain"/>
    <property type="match status" value="1"/>
</dbReference>
<name>A0A520MEE0_9GAMM</name>